<dbReference type="Gene3D" id="3.30.450.40">
    <property type="match status" value="1"/>
</dbReference>
<feature type="transmembrane region" description="Helical" evidence="1">
    <location>
        <begin position="86"/>
        <end position="108"/>
    </location>
</feature>
<dbReference type="Proteomes" id="UP000266482">
    <property type="component" value="Unassembled WGS sequence"/>
</dbReference>
<gene>
    <name evidence="2" type="ORF">D3P08_19565</name>
</gene>
<name>A0A3A1UPS6_9BACL</name>
<dbReference type="AlphaFoldDB" id="A0A3A1UPS6"/>
<dbReference type="EMBL" id="QXQA01000014">
    <property type="protein sequence ID" value="RIX50488.1"/>
    <property type="molecule type" value="Genomic_DNA"/>
</dbReference>
<evidence type="ECO:0000313" key="2">
    <source>
        <dbReference type="EMBL" id="RIX50488.1"/>
    </source>
</evidence>
<keyword evidence="1" id="KW-1133">Transmembrane helix</keyword>
<evidence type="ECO:0008006" key="4">
    <source>
        <dbReference type="Google" id="ProtNLM"/>
    </source>
</evidence>
<keyword evidence="1" id="KW-0812">Transmembrane</keyword>
<dbReference type="SUPFAM" id="SSF55781">
    <property type="entry name" value="GAF domain-like"/>
    <property type="match status" value="1"/>
</dbReference>
<organism evidence="2 3">
    <name type="scientific">Paenibacillus nanensis</name>
    <dbReference type="NCBI Taxonomy" id="393251"/>
    <lineage>
        <taxon>Bacteria</taxon>
        <taxon>Bacillati</taxon>
        <taxon>Bacillota</taxon>
        <taxon>Bacilli</taxon>
        <taxon>Bacillales</taxon>
        <taxon>Paenibacillaceae</taxon>
        <taxon>Paenibacillus</taxon>
    </lineage>
</organism>
<accession>A0A3A1UPS6</accession>
<dbReference type="InterPro" id="IPR029016">
    <property type="entry name" value="GAF-like_dom_sf"/>
</dbReference>
<protein>
    <recommendedName>
        <fullName evidence="4">GAF domain-containing protein</fullName>
    </recommendedName>
</protein>
<proteinExistence type="predicted"/>
<sequence length="140" mass="15148">MTQMLEHLGRLSASDFAALAMRASVYSKLKWDVMVGSRSERIGQMMLKPGIGLGGMAIRHGIPYRANRLENPAMLTECPVMLAEKLVSGVAIPLALVTAGGMGGVLLLGRREGMPYANEEMGMIESFIPHFVEIMNAEAL</sequence>
<comment type="caution">
    <text evidence="2">The sequence shown here is derived from an EMBL/GenBank/DDBJ whole genome shotgun (WGS) entry which is preliminary data.</text>
</comment>
<keyword evidence="3" id="KW-1185">Reference proteome</keyword>
<evidence type="ECO:0000313" key="3">
    <source>
        <dbReference type="Proteomes" id="UP000266482"/>
    </source>
</evidence>
<reference evidence="2 3" key="1">
    <citation type="submission" date="2018-09" db="EMBL/GenBank/DDBJ databases">
        <title>Paenibacillus aracenensis nov. sp. isolated from a cave in southern Spain.</title>
        <authorList>
            <person name="Jurado V."/>
            <person name="Gutierrez-Patricio S."/>
            <person name="Gonzalez-Pimentel J.L."/>
            <person name="Miller A.Z."/>
            <person name="Laiz L."/>
            <person name="Saiz-Jimenez C."/>
        </authorList>
    </citation>
    <scope>NUCLEOTIDE SEQUENCE [LARGE SCALE GENOMIC DNA]</scope>
    <source>
        <strain evidence="2 3">DSM 22867</strain>
    </source>
</reference>
<evidence type="ECO:0000256" key="1">
    <source>
        <dbReference type="SAM" id="Phobius"/>
    </source>
</evidence>
<keyword evidence="1" id="KW-0472">Membrane</keyword>